<dbReference type="Gene3D" id="3.30.70.100">
    <property type="match status" value="1"/>
</dbReference>
<evidence type="ECO:0000256" key="1">
    <source>
        <dbReference type="ARBA" id="ARBA00011738"/>
    </source>
</evidence>
<feature type="signal peptide" evidence="2">
    <location>
        <begin position="1"/>
        <end position="33"/>
    </location>
</feature>
<dbReference type="PANTHER" id="PTHR33178">
    <property type="match status" value="1"/>
</dbReference>
<dbReference type="InterPro" id="IPR044662">
    <property type="entry name" value="HS1/DABB1-like"/>
</dbReference>
<feature type="chain" id="PRO_5013121491" description="Stress-response A/B barrel domain-containing protein" evidence="2">
    <location>
        <begin position="34"/>
        <end position="168"/>
    </location>
</feature>
<keyword evidence="2" id="KW-0732">Signal</keyword>
<dbReference type="InterPro" id="IPR013097">
    <property type="entry name" value="Dabb"/>
</dbReference>
<dbReference type="GeneID" id="31006687"/>
<evidence type="ECO:0000259" key="3">
    <source>
        <dbReference type="PROSITE" id="PS51502"/>
    </source>
</evidence>
<comment type="subunit">
    <text evidence="1">Homodimer.</text>
</comment>
<sequence length="168" mass="18607">MPSRRQLVGVFVAFVSLCALLAHLRPVLYTTSAQHPPNMPITHIVLFQFKASTDSAVISDVRSNPRPFNSMPNLTSTSTKINSRMLALEDNCLHPSSQKPYIKSSSGGVDNSIKGIQNGITHAFVVEFASKEDRDFYVQSDLVHQGFIRSLDGIIEKAQVIDFADRVF</sequence>
<name>A0A225ASR1_TALAT</name>
<dbReference type="Proteomes" id="UP000214365">
    <property type="component" value="Unassembled WGS sequence"/>
</dbReference>
<dbReference type="SUPFAM" id="SSF54909">
    <property type="entry name" value="Dimeric alpha+beta barrel"/>
    <property type="match status" value="1"/>
</dbReference>
<evidence type="ECO:0000313" key="5">
    <source>
        <dbReference type="Proteomes" id="UP000214365"/>
    </source>
</evidence>
<dbReference type="EMBL" id="LFMY01000011">
    <property type="protein sequence ID" value="OKL57465.1"/>
    <property type="molecule type" value="Genomic_DNA"/>
</dbReference>
<dbReference type="Pfam" id="PF07876">
    <property type="entry name" value="Dabb"/>
    <property type="match status" value="1"/>
</dbReference>
<gene>
    <name evidence="4" type="ORF">UA08_06931</name>
</gene>
<accession>A0A225ASR1</accession>
<dbReference type="STRING" id="1441469.A0A225ASR1"/>
<dbReference type="RefSeq" id="XP_020117586.1">
    <property type="nucleotide sequence ID" value="XM_020262252.1"/>
</dbReference>
<feature type="domain" description="Stress-response A/B barrel" evidence="3">
    <location>
        <begin position="41"/>
        <end position="163"/>
    </location>
</feature>
<protein>
    <recommendedName>
        <fullName evidence="3">Stress-response A/B barrel domain-containing protein</fullName>
    </recommendedName>
</protein>
<reference evidence="4 5" key="1">
    <citation type="submission" date="2015-06" db="EMBL/GenBank/DDBJ databases">
        <title>Talaromyces atroroseus IBT 11181 draft genome.</title>
        <authorList>
            <person name="Rasmussen K.B."/>
            <person name="Rasmussen S."/>
            <person name="Petersen B."/>
            <person name="Sicheritz-Ponten T."/>
            <person name="Mortensen U.H."/>
            <person name="Thrane U."/>
        </authorList>
    </citation>
    <scope>NUCLEOTIDE SEQUENCE [LARGE SCALE GENOMIC DNA]</scope>
    <source>
        <strain evidence="4 5">IBT 11181</strain>
    </source>
</reference>
<evidence type="ECO:0000256" key="2">
    <source>
        <dbReference type="SAM" id="SignalP"/>
    </source>
</evidence>
<dbReference type="AlphaFoldDB" id="A0A225ASR1"/>
<dbReference type="PROSITE" id="PS51502">
    <property type="entry name" value="S_R_A_B_BARREL"/>
    <property type="match status" value="1"/>
</dbReference>
<comment type="caution">
    <text evidence="4">The sequence shown here is derived from an EMBL/GenBank/DDBJ whole genome shotgun (WGS) entry which is preliminary data.</text>
</comment>
<dbReference type="InterPro" id="IPR011008">
    <property type="entry name" value="Dimeric_a/b-barrel"/>
</dbReference>
<organism evidence="4 5">
    <name type="scientific">Talaromyces atroroseus</name>
    <dbReference type="NCBI Taxonomy" id="1441469"/>
    <lineage>
        <taxon>Eukaryota</taxon>
        <taxon>Fungi</taxon>
        <taxon>Dikarya</taxon>
        <taxon>Ascomycota</taxon>
        <taxon>Pezizomycotina</taxon>
        <taxon>Eurotiomycetes</taxon>
        <taxon>Eurotiomycetidae</taxon>
        <taxon>Eurotiales</taxon>
        <taxon>Trichocomaceae</taxon>
        <taxon>Talaromyces</taxon>
        <taxon>Talaromyces sect. Trachyspermi</taxon>
    </lineage>
</organism>
<dbReference type="OrthoDB" id="4214760at2759"/>
<dbReference type="SMART" id="SM00886">
    <property type="entry name" value="Dabb"/>
    <property type="match status" value="1"/>
</dbReference>
<evidence type="ECO:0000313" key="4">
    <source>
        <dbReference type="EMBL" id="OKL57465.1"/>
    </source>
</evidence>
<keyword evidence="5" id="KW-1185">Reference proteome</keyword>
<proteinExistence type="predicted"/>
<dbReference type="PANTHER" id="PTHR33178:SF10">
    <property type="entry name" value="STRESS-RESPONSE A_B BARREL DOMAIN-CONTAINING PROTEIN"/>
    <property type="match status" value="1"/>
</dbReference>